<gene>
    <name evidence="6" type="ORF">EYE42_15650</name>
</gene>
<feature type="domain" description="Rieske" evidence="5">
    <location>
        <begin position="4"/>
        <end position="101"/>
    </location>
</feature>
<dbReference type="AlphaFoldDB" id="A0A4Q9FUU5"/>
<dbReference type="RefSeq" id="WP_130992249.1">
    <property type="nucleotide sequence ID" value="NZ_SISK01000018.1"/>
</dbReference>
<comment type="caution">
    <text evidence="6">The sequence shown here is derived from an EMBL/GenBank/DDBJ whole genome shotgun (WGS) entry which is preliminary data.</text>
</comment>
<accession>A0A4Q9FUU5</accession>
<evidence type="ECO:0000313" key="6">
    <source>
        <dbReference type="EMBL" id="TBN36370.1"/>
    </source>
</evidence>
<dbReference type="GO" id="GO:0051537">
    <property type="term" value="F:2 iron, 2 sulfur cluster binding"/>
    <property type="evidence" value="ECO:0007669"/>
    <property type="project" value="UniProtKB-KW"/>
</dbReference>
<keyword evidence="4" id="KW-0411">Iron-sulfur</keyword>
<dbReference type="CDD" id="cd03528">
    <property type="entry name" value="Rieske_RO_ferredoxin"/>
    <property type="match status" value="1"/>
</dbReference>
<keyword evidence="2" id="KW-0479">Metal-binding</keyword>
<evidence type="ECO:0000256" key="4">
    <source>
        <dbReference type="ARBA" id="ARBA00023014"/>
    </source>
</evidence>
<dbReference type="GO" id="GO:0046872">
    <property type="term" value="F:metal ion binding"/>
    <property type="evidence" value="ECO:0007669"/>
    <property type="project" value="UniProtKB-KW"/>
</dbReference>
<keyword evidence="1" id="KW-0001">2Fe-2S</keyword>
<keyword evidence="3" id="KW-0408">Iron</keyword>
<evidence type="ECO:0000259" key="5">
    <source>
        <dbReference type="PROSITE" id="PS51296"/>
    </source>
</evidence>
<keyword evidence="7" id="KW-1185">Reference proteome</keyword>
<protein>
    <submittedName>
        <fullName evidence="6">Non-heme iron oxygenase ferredoxin subunit</fullName>
    </submittedName>
</protein>
<dbReference type="EMBL" id="SISK01000018">
    <property type="protein sequence ID" value="TBN36370.1"/>
    <property type="molecule type" value="Genomic_DNA"/>
</dbReference>
<evidence type="ECO:0000256" key="3">
    <source>
        <dbReference type="ARBA" id="ARBA00023004"/>
    </source>
</evidence>
<dbReference type="Gene3D" id="2.102.10.10">
    <property type="entry name" value="Rieske [2Fe-2S] iron-sulphur domain"/>
    <property type="match status" value="1"/>
</dbReference>
<dbReference type="OrthoDB" id="9794175at2"/>
<name>A0A4Q9FUU5_9RHOB</name>
<dbReference type="InterPro" id="IPR017941">
    <property type="entry name" value="Rieske_2Fe-2S"/>
</dbReference>
<evidence type="ECO:0000256" key="1">
    <source>
        <dbReference type="ARBA" id="ARBA00022714"/>
    </source>
</evidence>
<reference evidence="6 7" key="1">
    <citation type="submission" date="2019-02" db="EMBL/GenBank/DDBJ databases">
        <title>Paracoccus subflavus sp. nov., isolated from marine sediment of the Pacific Ocean.</title>
        <authorList>
            <person name="Zhang G."/>
        </authorList>
    </citation>
    <scope>NUCLEOTIDE SEQUENCE [LARGE SCALE GENOMIC DNA]</scope>
    <source>
        <strain evidence="6 7">GY0581</strain>
    </source>
</reference>
<evidence type="ECO:0000313" key="7">
    <source>
        <dbReference type="Proteomes" id="UP000293520"/>
    </source>
</evidence>
<organism evidence="6 7">
    <name type="scientific">Paracoccus subflavus</name>
    <dbReference type="NCBI Taxonomy" id="2528244"/>
    <lineage>
        <taxon>Bacteria</taxon>
        <taxon>Pseudomonadati</taxon>
        <taxon>Pseudomonadota</taxon>
        <taxon>Alphaproteobacteria</taxon>
        <taxon>Rhodobacterales</taxon>
        <taxon>Paracoccaceae</taxon>
        <taxon>Paracoccus</taxon>
    </lineage>
</organism>
<evidence type="ECO:0000256" key="2">
    <source>
        <dbReference type="ARBA" id="ARBA00022723"/>
    </source>
</evidence>
<dbReference type="SUPFAM" id="SSF50022">
    <property type="entry name" value="ISP domain"/>
    <property type="match status" value="1"/>
</dbReference>
<dbReference type="Pfam" id="PF00355">
    <property type="entry name" value="Rieske"/>
    <property type="match status" value="1"/>
</dbReference>
<dbReference type="Proteomes" id="UP000293520">
    <property type="component" value="Unassembled WGS sequence"/>
</dbReference>
<dbReference type="PROSITE" id="PS51296">
    <property type="entry name" value="RIESKE"/>
    <property type="match status" value="1"/>
</dbReference>
<dbReference type="InterPro" id="IPR036922">
    <property type="entry name" value="Rieske_2Fe-2S_sf"/>
</dbReference>
<proteinExistence type="predicted"/>
<sequence length="106" mass="11455">MTWTRLCSISDISEDDGLRIDRDGRGPLAAWRVGDAVFVTDDTCTHGQASLTEGGILDGFQIECGLHLGAFDVRDGKVTSAPCTIPLRVYPVRIEADEVFAALNDT</sequence>